<dbReference type="SFLD" id="SFLDG01129">
    <property type="entry name" value="C1.5:_HAD__Beta-PGM__Phosphata"/>
    <property type="match status" value="1"/>
</dbReference>
<dbReference type="GO" id="GO:0004713">
    <property type="term" value="F:protein tyrosine kinase activity"/>
    <property type="evidence" value="ECO:0007669"/>
    <property type="project" value="TreeGrafter"/>
</dbReference>
<gene>
    <name evidence="3" type="ORF">GS18_0201575</name>
</gene>
<dbReference type="AlphaFoldDB" id="A0A084H278"/>
<dbReference type="NCBIfam" id="TIGR01549">
    <property type="entry name" value="HAD-SF-IA-v1"/>
    <property type="match status" value="1"/>
</dbReference>
<dbReference type="Gene3D" id="1.10.150.240">
    <property type="entry name" value="Putative phosphatase, domain 2"/>
    <property type="match status" value="1"/>
</dbReference>
<name>A0A084H278_METID</name>
<dbReference type="InterPro" id="IPR023214">
    <property type="entry name" value="HAD_sf"/>
</dbReference>
<dbReference type="InterPro" id="IPR041492">
    <property type="entry name" value="HAD_2"/>
</dbReference>
<dbReference type="SUPFAM" id="SSF56784">
    <property type="entry name" value="HAD-like"/>
    <property type="match status" value="1"/>
</dbReference>
<dbReference type="InterPro" id="IPR023198">
    <property type="entry name" value="PGP-like_dom2"/>
</dbReference>
<dbReference type="OrthoDB" id="9792518at2"/>
<dbReference type="EMBL" id="JNVC02000001">
    <property type="protein sequence ID" value="KEZ53690.1"/>
    <property type="molecule type" value="Genomic_DNA"/>
</dbReference>
<dbReference type="Proteomes" id="UP000028549">
    <property type="component" value="Unassembled WGS sequence"/>
</dbReference>
<dbReference type="Gene3D" id="3.40.50.1000">
    <property type="entry name" value="HAD superfamily/HAD-like"/>
    <property type="match status" value="1"/>
</dbReference>
<sequence length="221" mass="24450">MKPTLLLFDLDGTLSDPGEGITKSVQYALLKMAIDETDLKKLEGFVGPPLQVSFAEHYSFSEQEVERAVSYYRERFKEKGMFENKVYDGIPELLSGLKQAGYKLAVATSKPSVFAEEILRFFQIDQFFDLVAGSSLDGTGASKTEIIHSVMNHFPGVKKEDMVMIGDRKHDIIGAVNTGIRSIGVTYGYGSKEELEEAQAGVIVSSVQELRGLLLRNTVKL</sequence>
<dbReference type="GO" id="GO:0016787">
    <property type="term" value="F:hydrolase activity"/>
    <property type="evidence" value="ECO:0007669"/>
    <property type="project" value="UniProtKB-KW"/>
</dbReference>
<accession>A0A084H278</accession>
<comment type="caution">
    <text evidence="3">The sequence shown here is derived from an EMBL/GenBank/DDBJ whole genome shotgun (WGS) entry which is preliminary data.</text>
</comment>
<evidence type="ECO:0000256" key="2">
    <source>
        <dbReference type="ARBA" id="ARBA00022842"/>
    </source>
</evidence>
<evidence type="ECO:0000313" key="3">
    <source>
        <dbReference type="EMBL" id="KEZ53690.1"/>
    </source>
</evidence>
<dbReference type="Pfam" id="PF13419">
    <property type="entry name" value="HAD_2"/>
    <property type="match status" value="1"/>
</dbReference>
<dbReference type="PANTHER" id="PTHR43434">
    <property type="entry name" value="PHOSPHOGLYCOLATE PHOSPHATASE"/>
    <property type="match status" value="1"/>
</dbReference>
<dbReference type="PANTHER" id="PTHR43434:SF20">
    <property type="entry name" value="5'-NUCLEOTIDASE"/>
    <property type="match status" value="1"/>
</dbReference>
<dbReference type="SFLD" id="SFLDG01135">
    <property type="entry name" value="C1.5.6:_HAD__Beta-PGM__Phospha"/>
    <property type="match status" value="1"/>
</dbReference>
<dbReference type="InterPro" id="IPR006439">
    <property type="entry name" value="HAD-SF_hydro_IA"/>
</dbReference>
<dbReference type="InterPro" id="IPR036412">
    <property type="entry name" value="HAD-like_sf"/>
</dbReference>
<dbReference type="RefSeq" id="WP_029565296.1">
    <property type="nucleotide sequence ID" value="NZ_JNVC02000001.1"/>
</dbReference>
<evidence type="ECO:0000256" key="1">
    <source>
        <dbReference type="ARBA" id="ARBA00022801"/>
    </source>
</evidence>
<dbReference type="STRING" id="246786.GS18_0201575"/>
<keyword evidence="2" id="KW-0460">Magnesium</keyword>
<dbReference type="InterPro" id="IPR050155">
    <property type="entry name" value="HAD-like_hydrolase_sf"/>
</dbReference>
<keyword evidence="4" id="KW-1185">Reference proteome</keyword>
<proteinExistence type="predicted"/>
<dbReference type="GO" id="GO:0005829">
    <property type="term" value="C:cytosol"/>
    <property type="evidence" value="ECO:0007669"/>
    <property type="project" value="TreeGrafter"/>
</dbReference>
<organism evidence="3 4">
    <name type="scientific">Metabacillus indicus</name>
    <name type="common">Bacillus indicus</name>
    <dbReference type="NCBI Taxonomy" id="246786"/>
    <lineage>
        <taxon>Bacteria</taxon>
        <taxon>Bacillati</taxon>
        <taxon>Bacillota</taxon>
        <taxon>Bacilli</taxon>
        <taxon>Bacillales</taxon>
        <taxon>Bacillaceae</taxon>
        <taxon>Metabacillus</taxon>
    </lineage>
</organism>
<dbReference type="SFLD" id="SFLDS00003">
    <property type="entry name" value="Haloacid_Dehalogenase"/>
    <property type="match status" value="1"/>
</dbReference>
<evidence type="ECO:0000313" key="4">
    <source>
        <dbReference type="Proteomes" id="UP000028549"/>
    </source>
</evidence>
<keyword evidence="1" id="KW-0378">Hydrolase</keyword>
<dbReference type="CDD" id="cd04302">
    <property type="entry name" value="HAD_5NT"/>
    <property type="match status" value="1"/>
</dbReference>
<dbReference type="FunFam" id="3.40.50.1000:FF:000022">
    <property type="entry name" value="Phosphoglycolate phosphatase"/>
    <property type="match status" value="1"/>
</dbReference>
<reference evidence="3 4" key="1">
    <citation type="journal article" date="2005" name="Int. J. Syst. Evol. Microbiol.">
        <title>Bacillus cibi sp. nov., isolated from jeotgal, a traditional Korean fermented seafood.</title>
        <authorList>
            <person name="Yoon J.H."/>
            <person name="Lee C.H."/>
            <person name="Oh T.K."/>
        </authorList>
    </citation>
    <scope>NUCLEOTIDE SEQUENCE [LARGE SCALE GENOMIC DNA]</scope>
    <source>
        <strain evidence="3 4">DSM 16189</strain>
    </source>
</reference>
<protein>
    <submittedName>
        <fullName evidence="3">5'-nucleotidase</fullName>
    </submittedName>
</protein>